<dbReference type="EMBL" id="CP034550">
    <property type="protein sequence ID" value="QFZ23166.1"/>
    <property type="molecule type" value="Genomic_DNA"/>
</dbReference>
<evidence type="ECO:0000256" key="1">
    <source>
        <dbReference type="SAM" id="Phobius"/>
    </source>
</evidence>
<protein>
    <submittedName>
        <fullName evidence="2">Uncharacterized protein</fullName>
    </submittedName>
</protein>
<dbReference type="RefSeq" id="WP_153278773.1">
    <property type="nucleotide sequence ID" value="NZ_CP034550.1"/>
</dbReference>
<dbReference type="AlphaFoldDB" id="A0A5Q0HA96"/>
<feature type="transmembrane region" description="Helical" evidence="1">
    <location>
        <begin position="248"/>
        <end position="270"/>
    </location>
</feature>
<evidence type="ECO:0000313" key="3">
    <source>
        <dbReference type="Proteomes" id="UP000325787"/>
    </source>
</evidence>
<proteinExistence type="predicted"/>
<feature type="transmembrane region" description="Helical" evidence="1">
    <location>
        <begin position="216"/>
        <end position="236"/>
    </location>
</feature>
<accession>A0A5Q0HA96</accession>
<name>A0A5Q0HA96_SACSY</name>
<keyword evidence="3" id="KW-1185">Reference proteome</keyword>
<organism evidence="2 3">
    <name type="scientific">Saccharothrix syringae</name>
    <name type="common">Nocardiopsis syringae</name>
    <dbReference type="NCBI Taxonomy" id="103733"/>
    <lineage>
        <taxon>Bacteria</taxon>
        <taxon>Bacillati</taxon>
        <taxon>Actinomycetota</taxon>
        <taxon>Actinomycetes</taxon>
        <taxon>Pseudonocardiales</taxon>
        <taxon>Pseudonocardiaceae</taxon>
        <taxon>Saccharothrix</taxon>
    </lineage>
</organism>
<evidence type="ECO:0000313" key="2">
    <source>
        <dbReference type="EMBL" id="QFZ23166.1"/>
    </source>
</evidence>
<sequence length="324" mass="34707">MTAPRAAEHDRELLTALNNAKASDWRVGAAARLRWLEDESEALGNPRSAQRALQEARHVLLTTPGKKHLVRRWWSGWDVERTWRALHDAEATILGLRAAADPEACLPALGAWVSKYLPADDRRREALDRIDPAGGTGAPVGLVVGNALRAAFEASDDRHRALRGHRNKLIVTGVILFTLTIALGAVVSSDPALLPMCLDKPPDDRYCLGTDDNGDIWFVYLLGTLGAAVATVQSLLRLEPSPAPYTLSGYLAIVKFLLGAVFAALGVAMVGTGALAVSNVVTSQEGLALAAVVLGYAQQIGTRFLDTASTRVMDAVRPGRDPRG</sequence>
<reference evidence="3" key="1">
    <citation type="journal article" date="2021" name="Curr. Microbiol.">
        <title>Complete genome of nocamycin-producing strain Saccharothrix syringae NRRL B-16468 reveals the biosynthetic potential for secondary metabolites.</title>
        <authorList>
            <person name="Mo X."/>
            <person name="Yang S."/>
        </authorList>
    </citation>
    <scope>NUCLEOTIDE SEQUENCE [LARGE SCALE GENOMIC DNA]</scope>
    <source>
        <strain evidence="3">ATCC 51364 / DSM 43886 / JCM 6844 / KCTC 9398 / NBRC 14523 / NRRL B-16468 / INA 2240</strain>
    </source>
</reference>
<keyword evidence="1" id="KW-1133">Transmembrane helix</keyword>
<keyword evidence="1" id="KW-0812">Transmembrane</keyword>
<feature type="transmembrane region" description="Helical" evidence="1">
    <location>
        <begin position="169"/>
        <end position="188"/>
    </location>
</feature>
<dbReference type="Proteomes" id="UP000325787">
    <property type="component" value="Chromosome"/>
</dbReference>
<dbReference type="KEGG" id="ssyi:EKG83_42145"/>
<dbReference type="OrthoDB" id="3400507at2"/>
<gene>
    <name evidence="2" type="ORF">EKG83_42145</name>
</gene>
<keyword evidence="1" id="KW-0472">Membrane</keyword>